<proteinExistence type="predicted"/>
<name>A0A9P8QA36_WICPI</name>
<dbReference type="Proteomes" id="UP000774326">
    <property type="component" value="Unassembled WGS sequence"/>
</dbReference>
<keyword evidence="3" id="KW-1185">Reference proteome</keyword>
<dbReference type="AlphaFoldDB" id="A0A9P8QA36"/>
<comment type="caution">
    <text evidence="2">The sequence shown here is derived from an EMBL/GenBank/DDBJ whole genome shotgun (WGS) entry which is preliminary data.</text>
</comment>
<reference evidence="2" key="2">
    <citation type="submission" date="2021-01" db="EMBL/GenBank/DDBJ databases">
        <authorList>
            <person name="Schikora-Tamarit M.A."/>
        </authorList>
    </citation>
    <scope>NUCLEOTIDE SEQUENCE</scope>
    <source>
        <strain evidence="2">CBS2887</strain>
    </source>
</reference>
<evidence type="ECO:0000313" key="3">
    <source>
        <dbReference type="Proteomes" id="UP000774326"/>
    </source>
</evidence>
<evidence type="ECO:0000256" key="1">
    <source>
        <dbReference type="SAM" id="MobiDB-lite"/>
    </source>
</evidence>
<dbReference type="EMBL" id="JAEUBG010001229">
    <property type="protein sequence ID" value="KAH3686726.1"/>
    <property type="molecule type" value="Genomic_DNA"/>
</dbReference>
<reference evidence="2" key="1">
    <citation type="journal article" date="2021" name="Open Biol.">
        <title>Shared evolutionary footprints suggest mitochondrial oxidative damage underlies multiple complex I losses in fungi.</title>
        <authorList>
            <person name="Schikora-Tamarit M.A."/>
            <person name="Marcet-Houben M."/>
            <person name="Nosek J."/>
            <person name="Gabaldon T."/>
        </authorList>
    </citation>
    <scope>NUCLEOTIDE SEQUENCE</scope>
    <source>
        <strain evidence="2">CBS2887</strain>
    </source>
</reference>
<sequence>MAASMTNIHWKGFKWPLLAQLDFKIADCTGPLINPAAVPAQEKKVDLFVSSSREYHDPKRYSSPGKYPDSVNPRKNLIA</sequence>
<gene>
    <name evidence="2" type="ORF">WICPIJ_002289</name>
</gene>
<organism evidence="2 3">
    <name type="scientific">Wickerhamomyces pijperi</name>
    <name type="common">Yeast</name>
    <name type="synonym">Pichia pijperi</name>
    <dbReference type="NCBI Taxonomy" id="599730"/>
    <lineage>
        <taxon>Eukaryota</taxon>
        <taxon>Fungi</taxon>
        <taxon>Dikarya</taxon>
        <taxon>Ascomycota</taxon>
        <taxon>Saccharomycotina</taxon>
        <taxon>Saccharomycetes</taxon>
        <taxon>Phaffomycetales</taxon>
        <taxon>Wickerhamomycetaceae</taxon>
        <taxon>Wickerhamomyces</taxon>
    </lineage>
</organism>
<evidence type="ECO:0000313" key="2">
    <source>
        <dbReference type="EMBL" id="KAH3686726.1"/>
    </source>
</evidence>
<protein>
    <submittedName>
        <fullName evidence="2">Uncharacterized protein</fullName>
    </submittedName>
</protein>
<feature type="region of interest" description="Disordered" evidence="1">
    <location>
        <begin position="53"/>
        <end position="79"/>
    </location>
</feature>
<accession>A0A9P8QA36</accession>